<feature type="transmembrane region" description="Helical" evidence="1">
    <location>
        <begin position="81"/>
        <end position="102"/>
    </location>
</feature>
<dbReference type="AlphaFoldDB" id="A0A9W6L361"/>
<reference evidence="2" key="1">
    <citation type="journal article" date="2014" name="Int. J. Syst. Evol. Microbiol.">
        <title>Complete genome sequence of Corynebacterium casei LMG S-19264T (=DSM 44701T), isolated from a smear-ripened cheese.</title>
        <authorList>
            <consortium name="US DOE Joint Genome Institute (JGI-PGF)"/>
            <person name="Walter F."/>
            <person name="Albersmeier A."/>
            <person name="Kalinowski J."/>
            <person name="Ruckert C."/>
        </authorList>
    </citation>
    <scope>NUCLEOTIDE SEQUENCE</scope>
    <source>
        <strain evidence="2">VKM Ac-1069</strain>
    </source>
</reference>
<comment type="caution">
    <text evidence="2">The sequence shown here is derived from an EMBL/GenBank/DDBJ whole genome shotgun (WGS) entry which is preliminary data.</text>
</comment>
<sequence length="103" mass="10270">MTAARTRARRGRGLPGRVLRGTSGVLAAGLVGLFVVLLAGWAFTTRTGSAGPGTGMLVGHGLAAAAAVVAQVVADRRDGRSGALAAWLAIAIAAAVLGGYWLF</sequence>
<feature type="transmembrane region" description="Helical" evidence="1">
    <location>
        <begin position="55"/>
        <end position="74"/>
    </location>
</feature>
<dbReference type="EMBL" id="BSFQ01000017">
    <property type="protein sequence ID" value="GLL12826.1"/>
    <property type="molecule type" value="Genomic_DNA"/>
</dbReference>
<keyword evidence="3" id="KW-1185">Reference proteome</keyword>
<gene>
    <name evidence="2" type="ORF">GCM10017577_39680</name>
</gene>
<reference evidence="2" key="2">
    <citation type="submission" date="2023-01" db="EMBL/GenBank/DDBJ databases">
        <authorList>
            <person name="Sun Q."/>
            <person name="Evtushenko L."/>
        </authorList>
    </citation>
    <scope>NUCLEOTIDE SEQUENCE</scope>
    <source>
        <strain evidence="2">VKM Ac-1069</strain>
    </source>
</reference>
<name>A0A9W6L361_9PSEU</name>
<organism evidence="2 3">
    <name type="scientific">Pseudonocardia halophobica</name>
    <dbReference type="NCBI Taxonomy" id="29401"/>
    <lineage>
        <taxon>Bacteria</taxon>
        <taxon>Bacillati</taxon>
        <taxon>Actinomycetota</taxon>
        <taxon>Actinomycetes</taxon>
        <taxon>Pseudonocardiales</taxon>
        <taxon>Pseudonocardiaceae</taxon>
        <taxon>Pseudonocardia</taxon>
    </lineage>
</organism>
<accession>A0A9W6L361</accession>
<dbReference type="Proteomes" id="UP001143463">
    <property type="component" value="Unassembled WGS sequence"/>
</dbReference>
<keyword evidence="1" id="KW-0472">Membrane</keyword>
<dbReference type="RefSeq" id="WP_051737052.1">
    <property type="nucleotide sequence ID" value="NZ_BAAAUZ010000009.1"/>
</dbReference>
<protein>
    <submittedName>
        <fullName evidence="2">Uncharacterized protein</fullName>
    </submittedName>
</protein>
<evidence type="ECO:0000313" key="3">
    <source>
        <dbReference type="Proteomes" id="UP001143463"/>
    </source>
</evidence>
<feature type="transmembrane region" description="Helical" evidence="1">
    <location>
        <begin position="21"/>
        <end position="43"/>
    </location>
</feature>
<evidence type="ECO:0000313" key="2">
    <source>
        <dbReference type="EMBL" id="GLL12826.1"/>
    </source>
</evidence>
<keyword evidence="1" id="KW-0812">Transmembrane</keyword>
<evidence type="ECO:0000256" key="1">
    <source>
        <dbReference type="SAM" id="Phobius"/>
    </source>
</evidence>
<keyword evidence="1" id="KW-1133">Transmembrane helix</keyword>
<proteinExistence type="predicted"/>